<dbReference type="Proteomes" id="UP000007842">
    <property type="component" value="Chromosome"/>
</dbReference>
<organism evidence="2 3">
    <name type="scientific">Streptantibioticus cattleyicolor (strain ATCC 35852 / DSM 46488 / JCM 4925 / NBRC 14057 / NRRL 8057)</name>
    <name type="common">Streptomyces cattleya</name>
    <dbReference type="NCBI Taxonomy" id="1003195"/>
    <lineage>
        <taxon>Bacteria</taxon>
        <taxon>Bacillati</taxon>
        <taxon>Actinomycetota</taxon>
        <taxon>Actinomycetes</taxon>
        <taxon>Kitasatosporales</taxon>
        <taxon>Streptomycetaceae</taxon>
        <taxon>Streptantibioticus</taxon>
    </lineage>
</organism>
<proteinExistence type="predicted"/>
<evidence type="ECO:0000256" key="1">
    <source>
        <dbReference type="SAM" id="MobiDB-lite"/>
    </source>
</evidence>
<dbReference type="AlphaFoldDB" id="G8X3N2"/>
<dbReference type="EMBL" id="CP003219">
    <property type="protein sequence ID" value="AEW97404.1"/>
    <property type="molecule type" value="Genomic_DNA"/>
</dbReference>
<name>G8X3N2_STREN</name>
<feature type="region of interest" description="Disordered" evidence="1">
    <location>
        <begin position="1"/>
        <end position="43"/>
    </location>
</feature>
<evidence type="ECO:0000313" key="2">
    <source>
        <dbReference type="EMBL" id="AEW97404.1"/>
    </source>
</evidence>
<dbReference type="KEGG" id="scy:SCATT_50330"/>
<keyword evidence="3" id="KW-1185">Reference proteome</keyword>
<protein>
    <submittedName>
        <fullName evidence="2">Uncharacterized protein</fullName>
    </submittedName>
</protein>
<evidence type="ECO:0000313" key="3">
    <source>
        <dbReference type="Proteomes" id="UP000007842"/>
    </source>
</evidence>
<accession>G8X3N2</accession>
<gene>
    <name evidence="2" type="ordered locus">SCATT_50330</name>
</gene>
<dbReference type="HOGENOM" id="CLU_3240045_0_0_11"/>
<dbReference type="STRING" id="1003195.SCATT_50330"/>
<sequence>MGQPPCLDTNVDLAPAPGAGRTRHPPDRRTATPALDDPAGAPP</sequence>
<reference evidence="3" key="1">
    <citation type="submission" date="2011-12" db="EMBL/GenBank/DDBJ databases">
        <title>Complete genome sequence of Streptomyces cattleya strain DSM 46488.</title>
        <authorList>
            <person name="Ou H.-Y."/>
            <person name="Li P."/>
            <person name="Zhao C."/>
            <person name="O'Hagan D."/>
            <person name="Deng Z."/>
        </authorList>
    </citation>
    <scope>NUCLEOTIDE SEQUENCE [LARGE SCALE GENOMIC DNA]</scope>
    <source>
        <strain evidence="3">ATCC 35852 / DSM 46488 / JCM 4925 / NBRC 14057 / NRRL 8057</strain>
    </source>
</reference>